<dbReference type="InterPro" id="IPR043129">
    <property type="entry name" value="ATPase_NBD"/>
</dbReference>
<keyword evidence="5" id="KW-0812">Transmembrane</keyword>
<evidence type="ECO:0000256" key="4">
    <source>
        <dbReference type="ARBA" id="ARBA00022519"/>
    </source>
</evidence>
<evidence type="ECO:0000256" key="9">
    <source>
        <dbReference type="SAM" id="MobiDB-lite"/>
    </source>
</evidence>
<evidence type="ECO:0000256" key="2">
    <source>
        <dbReference type="ARBA" id="ARBA00022448"/>
    </source>
</evidence>
<evidence type="ECO:0000313" key="12">
    <source>
        <dbReference type="EMBL" id="VAW55538.1"/>
    </source>
</evidence>
<dbReference type="GO" id="GO:0015628">
    <property type="term" value="P:protein secretion by the type II secretion system"/>
    <property type="evidence" value="ECO:0007669"/>
    <property type="project" value="InterPro"/>
</dbReference>
<dbReference type="GO" id="GO:0015627">
    <property type="term" value="C:type II protein secretion system complex"/>
    <property type="evidence" value="ECO:0007669"/>
    <property type="project" value="InterPro"/>
</dbReference>
<reference evidence="12" key="1">
    <citation type="submission" date="2018-06" db="EMBL/GenBank/DDBJ databases">
        <authorList>
            <person name="Zhirakovskaya E."/>
        </authorList>
    </citation>
    <scope>NUCLEOTIDE SEQUENCE</scope>
</reference>
<feature type="region of interest" description="Disordered" evidence="9">
    <location>
        <begin position="394"/>
        <end position="414"/>
    </location>
</feature>
<dbReference type="GO" id="GO:0005886">
    <property type="term" value="C:plasma membrane"/>
    <property type="evidence" value="ECO:0007669"/>
    <property type="project" value="UniProtKB-SubCell"/>
</dbReference>
<dbReference type="EMBL" id="UOFE01000049">
    <property type="protein sequence ID" value="VAW55538.1"/>
    <property type="molecule type" value="Genomic_DNA"/>
</dbReference>
<gene>
    <name evidence="12" type="ORF">MNBD_GAMMA05-2109</name>
</gene>
<keyword evidence="8" id="KW-0472">Membrane</keyword>
<dbReference type="Gene3D" id="3.30.420.380">
    <property type="match status" value="1"/>
</dbReference>
<dbReference type="SUPFAM" id="SSF53067">
    <property type="entry name" value="Actin-like ATPase domain"/>
    <property type="match status" value="1"/>
</dbReference>
<comment type="subcellular location">
    <subcellularLocation>
        <location evidence="1">Cell inner membrane</location>
        <topology evidence="1">Single-pass membrane protein</topology>
    </subcellularLocation>
</comment>
<protein>
    <recommendedName>
        <fullName evidence="13">General secretion pathway protein L</fullName>
    </recommendedName>
</protein>
<dbReference type="Gene3D" id="3.30.1360.100">
    <property type="entry name" value="General secretion pathway protein M, EpsM"/>
    <property type="match status" value="1"/>
</dbReference>
<evidence type="ECO:0000256" key="8">
    <source>
        <dbReference type="ARBA" id="ARBA00023136"/>
    </source>
</evidence>
<keyword evidence="2" id="KW-0813">Transport</keyword>
<keyword evidence="4" id="KW-0997">Cell inner membrane</keyword>
<feature type="compositionally biased region" description="Basic and acidic residues" evidence="9">
    <location>
        <begin position="399"/>
        <end position="414"/>
    </location>
</feature>
<evidence type="ECO:0008006" key="13">
    <source>
        <dbReference type="Google" id="ProtNLM"/>
    </source>
</evidence>
<keyword evidence="6" id="KW-0653">Protein transport</keyword>
<feature type="domain" description="GspL periplasmic" evidence="11">
    <location>
        <begin position="257"/>
        <end position="410"/>
    </location>
</feature>
<dbReference type="CDD" id="cd24017">
    <property type="entry name" value="ASKHA_T2SSL_N"/>
    <property type="match status" value="1"/>
</dbReference>
<dbReference type="InterPro" id="IPR007812">
    <property type="entry name" value="T2SS_protein-GspL"/>
</dbReference>
<evidence type="ECO:0000256" key="5">
    <source>
        <dbReference type="ARBA" id="ARBA00022692"/>
    </source>
</evidence>
<evidence type="ECO:0000256" key="7">
    <source>
        <dbReference type="ARBA" id="ARBA00022989"/>
    </source>
</evidence>
<feature type="domain" description="GspL cytoplasmic actin-ATPase-like" evidence="10">
    <location>
        <begin position="29"/>
        <end position="249"/>
    </location>
</feature>
<accession>A0A3B0WHN2</accession>
<dbReference type="Pfam" id="PF12693">
    <property type="entry name" value="GspL_C"/>
    <property type="match status" value="1"/>
</dbReference>
<sequence>MSETLLIHYNIEQPQQATWSLCNEAGELTGKITTCSLDEISKNAGGHSIVVLLNSQCLHINQVKLPTTNLQKMLKAVPYAIEEFIAGDIEKFHFVIAKNNDFTSVVGIEKSTLQSIIQVFKKANINVEKIIPDVLCMAANESQWICLNYLNDTYLQTNTQYGIVLPNDILQYTLTNKLADESLSTPEKILFFSEQENNNVFDSIPFEEIVGDNEIEKLSIVYNTHPLVVFCGQYKQAASLNLLQHEFKPKRQSSGIWRHWKLAASLSAIWLLLNLGFTGFKHSQIKNENIITKARIEKIYKKSFPQSKKIVNARVQMEQKLKELKSGSGNNNNGLIYLLTESFGTTGSNKQNISVQSLTFRNNRMDVGLDSNNLQSIETLNKNLNANNNIKSEITSSSSEKDKVKGNLRVEGRS</sequence>
<name>A0A3B0WHN2_9ZZZZ</name>
<proteinExistence type="predicted"/>
<dbReference type="Pfam" id="PF05134">
    <property type="entry name" value="T2SSL"/>
    <property type="match status" value="1"/>
</dbReference>
<dbReference type="AlphaFoldDB" id="A0A3B0WHN2"/>
<dbReference type="PIRSF" id="PIRSF015761">
    <property type="entry name" value="Protein_L"/>
    <property type="match status" value="1"/>
</dbReference>
<keyword evidence="7" id="KW-1133">Transmembrane helix</keyword>
<evidence type="ECO:0000256" key="3">
    <source>
        <dbReference type="ARBA" id="ARBA00022475"/>
    </source>
</evidence>
<evidence type="ECO:0000256" key="1">
    <source>
        <dbReference type="ARBA" id="ARBA00004377"/>
    </source>
</evidence>
<dbReference type="InterPro" id="IPR024230">
    <property type="entry name" value="GspL_cyto_dom"/>
</dbReference>
<evidence type="ECO:0000259" key="11">
    <source>
        <dbReference type="Pfam" id="PF12693"/>
    </source>
</evidence>
<dbReference type="GO" id="GO:0009276">
    <property type="term" value="C:Gram-negative-bacterium-type cell wall"/>
    <property type="evidence" value="ECO:0007669"/>
    <property type="project" value="InterPro"/>
</dbReference>
<dbReference type="InterPro" id="IPR025691">
    <property type="entry name" value="GspL_pp_dom"/>
</dbReference>
<dbReference type="NCBIfam" id="TIGR01709">
    <property type="entry name" value="typeII_sec_gspL"/>
    <property type="match status" value="1"/>
</dbReference>
<evidence type="ECO:0000256" key="6">
    <source>
        <dbReference type="ARBA" id="ARBA00022927"/>
    </source>
</evidence>
<evidence type="ECO:0000259" key="10">
    <source>
        <dbReference type="Pfam" id="PF05134"/>
    </source>
</evidence>
<organism evidence="12">
    <name type="scientific">hydrothermal vent metagenome</name>
    <dbReference type="NCBI Taxonomy" id="652676"/>
    <lineage>
        <taxon>unclassified sequences</taxon>
        <taxon>metagenomes</taxon>
        <taxon>ecological metagenomes</taxon>
    </lineage>
</organism>
<keyword evidence="3" id="KW-1003">Cell membrane</keyword>